<comment type="caution">
    <text evidence="2">The sequence shown here is derived from an EMBL/GenBank/DDBJ whole genome shotgun (WGS) entry which is preliminary data.</text>
</comment>
<protein>
    <submittedName>
        <fullName evidence="2">TIM barrel protein</fullName>
    </submittedName>
</protein>
<dbReference type="SUPFAM" id="SSF51658">
    <property type="entry name" value="Xylose isomerase-like"/>
    <property type="match status" value="1"/>
</dbReference>
<organism evidence="2 3">
    <name type="scientific">Cryomorpha ignava</name>
    <dbReference type="NCBI Taxonomy" id="101383"/>
    <lineage>
        <taxon>Bacteria</taxon>
        <taxon>Pseudomonadati</taxon>
        <taxon>Bacteroidota</taxon>
        <taxon>Flavobacteriia</taxon>
        <taxon>Flavobacteriales</taxon>
        <taxon>Cryomorphaceae</taxon>
        <taxon>Cryomorpha</taxon>
    </lineage>
</organism>
<dbReference type="Pfam" id="PF01261">
    <property type="entry name" value="AP_endonuc_2"/>
    <property type="match status" value="1"/>
</dbReference>
<feature type="domain" description="Xylose isomerase-like TIM barrel" evidence="1">
    <location>
        <begin position="13"/>
        <end position="235"/>
    </location>
</feature>
<evidence type="ECO:0000313" key="2">
    <source>
        <dbReference type="EMBL" id="NEN23433.1"/>
    </source>
</evidence>
<reference evidence="2 3" key="1">
    <citation type="submission" date="2020-02" db="EMBL/GenBank/DDBJ databases">
        <title>Out from the shadows clarifying the taxonomy of the family Cryomorphaceae and related taxa by utilizing the GTDB taxonomic framework.</title>
        <authorList>
            <person name="Bowman J.P."/>
        </authorList>
    </citation>
    <scope>NUCLEOTIDE SEQUENCE [LARGE SCALE GENOMIC DNA]</scope>
    <source>
        <strain evidence="2 3">QSSC 1-22</strain>
    </source>
</reference>
<dbReference type="InterPro" id="IPR036237">
    <property type="entry name" value="Xyl_isomerase-like_sf"/>
</dbReference>
<dbReference type="RefSeq" id="WP_163284661.1">
    <property type="nucleotide sequence ID" value="NZ_JAAGVY010000011.1"/>
</dbReference>
<evidence type="ECO:0000313" key="3">
    <source>
        <dbReference type="Proteomes" id="UP000486602"/>
    </source>
</evidence>
<keyword evidence="3" id="KW-1185">Reference proteome</keyword>
<sequence length="283" mass="31856">MTVYVSTLAFQTSDVDEVVQMAQDHGLNVEFSSGLPYREDMQTVFAEAPVKRIAHNYFPAPKNPFVINLASADASIRERSVAHCIQGLKLTRAVGATFFAAHAGFCIDPDPNELGRPISYGAIADKEIYWAHFIQSLKTILAEAKKLELDFYIENNVLAGFNYKDEVNPLLCCESADILRMAEAFKGEDHFGLLLDTAHFKVSCGTLGFDVASELERIKPYIRAIHHSDNDGLTDTNDRIDATYWFLPYIRDYRSLPHVLEVKRQSIESIELQLNLLEKYGNS</sequence>
<accession>A0A7K3WP41</accession>
<dbReference type="Proteomes" id="UP000486602">
    <property type="component" value="Unassembled WGS sequence"/>
</dbReference>
<gene>
    <name evidence="2" type="ORF">G3O08_07960</name>
</gene>
<proteinExistence type="predicted"/>
<dbReference type="EMBL" id="JAAGVY010000011">
    <property type="protein sequence ID" value="NEN23433.1"/>
    <property type="molecule type" value="Genomic_DNA"/>
</dbReference>
<name>A0A7K3WP41_9FLAO</name>
<dbReference type="Gene3D" id="3.20.20.150">
    <property type="entry name" value="Divalent-metal-dependent TIM barrel enzymes"/>
    <property type="match status" value="1"/>
</dbReference>
<dbReference type="InterPro" id="IPR013022">
    <property type="entry name" value="Xyl_isomerase-like_TIM-brl"/>
</dbReference>
<dbReference type="AlphaFoldDB" id="A0A7K3WP41"/>
<evidence type="ECO:0000259" key="1">
    <source>
        <dbReference type="Pfam" id="PF01261"/>
    </source>
</evidence>